<proteinExistence type="predicted"/>
<accession>A0A669CSU2</accession>
<evidence type="ECO:0000313" key="2">
    <source>
        <dbReference type="Proteomes" id="UP000005207"/>
    </source>
</evidence>
<keyword evidence="2" id="KW-1185">Reference proteome</keyword>
<dbReference type="GeneTree" id="ENSGT00990000210023"/>
<protein>
    <submittedName>
        <fullName evidence="1">Uncharacterized protein</fullName>
    </submittedName>
</protein>
<dbReference type="InParanoid" id="A0A669CSU2"/>
<dbReference type="Proteomes" id="UP000005207">
    <property type="component" value="Linkage group LG1"/>
</dbReference>
<name>A0A669CSU2_ORENI</name>
<evidence type="ECO:0000313" key="1">
    <source>
        <dbReference type="Ensembl" id="ENSONIP00000049858.1"/>
    </source>
</evidence>
<dbReference type="AlphaFoldDB" id="A0A669CSU2"/>
<reference evidence="1" key="2">
    <citation type="submission" date="2025-08" db="UniProtKB">
        <authorList>
            <consortium name="Ensembl"/>
        </authorList>
    </citation>
    <scope>IDENTIFICATION</scope>
</reference>
<reference evidence="1" key="3">
    <citation type="submission" date="2025-09" db="UniProtKB">
        <authorList>
            <consortium name="Ensembl"/>
        </authorList>
    </citation>
    <scope>IDENTIFICATION</scope>
</reference>
<reference evidence="2" key="1">
    <citation type="submission" date="2012-01" db="EMBL/GenBank/DDBJ databases">
        <title>The Genome Sequence of Oreochromis niloticus (Nile Tilapia).</title>
        <authorList>
            <consortium name="Broad Institute Genome Assembly Team"/>
            <consortium name="Broad Institute Sequencing Platform"/>
            <person name="Di Palma F."/>
            <person name="Johnson J."/>
            <person name="Lander E.S."/>
            <person name="Lindblad-Toh K."/>
        </authorList>
    </citation>
    <scope>NUCLEOTIDE SEQUENCE [LARGE SCALE GENOMIC DNA]</scope>
</reference>
<dbReference type="Ensembl" id="ENSONIT00000053055.1">
    <property type="protein sequence ID" value="ENSONIP00000049858.1"/>
    <property type="gene ID" value="ENSONIG00000041401.1"/>
</dbReference>
<sequence length="48" mass="5509">MERLEATSQIQSRLPSLSFSSFPRATAKQCKEDLLASTHYNCIHFYSD</sequence>
<organism evidence="1 2">
    <name type="scientific">Oreochromis niloticus</name>
    <name type="common">Nile tilapia</name>
    <name type="synonym">Tilapia nilotica</name>
    <dbReference type="NCBI Taxonomy" id="8128"/>
    <lineage>
        <taxon>Eukaryota</taxon>
        <taxon>Metazoa</taxon>
        <taxon>Chordata</taxon>
        <taxon>Craniata</taxon>
        <taxon>Vertebrata</taxon>
        <taxon>Euteleostomi</taxon>
        <taxon>Actinopterygii</taxon>
        <taxon>Neopterygii</taxon>
        <taxon>Teleostei</taxon>
        <taxon>Neoteleostei</taxon>
        <taxon>Acanthomorphata</taxon>
        <taxon>Ovalentaria</taxon>
        <taxon>Cichlomorphae</taxon>
        <taxon>Cichliformes</taxon>
        <taxon>Cichlidae</taxon>
        <taxon>African cichlids</taxon>
        <taxon>Pseudocrenilabrinae</taxon>
        <taxon>Oreochromini</taxon>
        <taxon>Oreochromis</taxon>
    </lineage>
</organism>